<feature type="domain" description="HTH crp-type" evidence="4">
    <location>
        <begin position="152"/>
        <end position="226"/>
    </location>
</feature>
<evidence type="ECO:0000313" key="5">
    <source>
        <dbReference type="EMBL" id="KAB1080591.1"/>
    </source>
</evidence>
<dbReference type="InterPro" id="IPR018490">
    <property type="entry name" value="cNMP-bd_dom_sf"/>
</dbReference>
<keyword evidence="3" id="KW-0804">Transcription</keyword>
<dbReference type="OrthoDB" id="7584044at2"/>
<evidence type="ECO:0000259" key="4">
    <source>
        <dbReference type="PROSITE" id="PS51063"/>
    </source>
</evidence>
<accession>A0A6L3T203</accession>
<evidence type="ECO:0000256" key="1">
    <source>
        <dbReference type="ARBA" id="ARBA00023015"/>
    </source>
</evidence>
<dbReference type="Gene3D" id="1.10.10.10">
    <property type="entry name" value="Winged helix-like DNA-binding domain superfamily/Winged helix DNA-binding domain"/>
    <property type="match status" value="1"/>
</dbReference>
<dbReference type="Gene3D" id="2.60.120.10">
    <property type="entry name" value="Jelly Rolls"/>
    <property type="match status" value="1"/>
</dbReference>
<dbReference type="InterPro" id="IPR012318">
    <property type="entry name" value="HTH_CRP"/>
</dbReference>
<evidence type="ECO:0000313" key="6">
    <source>
        <dbReference type="Proteomes" id="UP000474159"/>
    </source>
</evidence>
<keyword evidence="2" id="KW-0238">DNA-binding</keyword>
<comment type="caution">
    <text evidence="5">The sequence shown here is derived from an EMBL/GenBank/DDBJ whole genome shotgun (WGS) entry which is preliminary data.</text>
</comment>
<dbReference type="PROSITE" id="PS51063">
    <property type="entry name" value="HTH_CRP_2"/>
    <property type="match status" value="1"/>
</dbReference>
<gene>
    <name evidence="5" type="ORF">F6X53_05220</name>
</gene>
<keyword evidence="1" id="KW-0805">Transcription regulation</keyword>
<sequence>MNSAPDHSLNMLVRKLESVAPLSHDERQAIQSLPVMTRILQPGQDIVRDGGQPSQCCLVLDGWTARYKLLSEGRRQILSFHIPGDIPDLQSLHLAVMDHSLCSMTVSTVAFIPHESLRDLTARFPGLAAALWRDTLIDAAIFREWMIGIGRKSAHGRIAHLFCEMYLKLHAVGLADHHRMPWPLTQIDIGDALGLSNVHVNRVLQNLRNQKLIILDRRNLTMGDWEGLSEMGEFDPVYLHLERRAAA</sequence>
<dbReference type="SUPFAM" id="SSF46785">
    <property type="entry name" value="Winged helix' DNA-binding domain"/>
    <property type="match status" value="1"/>
</dbReference>
<dbReference type="Proteomes" id="UP000474159">
    <property type="component" value="Unassembled WGS sequence"/>
</dbReference>
<protein>
    <submittedName>
        <fullName evidence="5">Crp/Fnr family transcriptional regulator</fullName>
    </submittedName>
</protein>
<dbReference type="EMBL" id="VZZK01000004">
    <property type="protein sequence ID" value="KAB1080591.1"/>
    <property type="molecule type" value="Genomic_DNA"/>
</dbReference>
<dbReference type="InterPro" id="IPR014710">
    <property type="entry name" value="RmlC-like_jellyroll"/>
</dbReference>
<dbReference type="SUPFAM" id="SSF51206">
    <property type="entry name" value="cAMP-binding domain-like"/>
    <property type="match status" value="1"/>
</dbReference>
<dbReference type="AlphaFoldDB" id="A0A6L3T203"/>
<dbReference type="Pfam" id="PF00027">
    <property type="entry name" value="cNMP_binding"/>
    <property type="match status" value="1"/>
</dbReference>
<dbReference type="GO" id="GO:0003677">
    <property type="term" value="F:DNA binding"/>
    <property type="evidence" value="ECO:0007669"/>
    <property type="project" value="UniProtKB-KW"/>
</dbReference>
<proteinExistence type="predicted"/>
<dbReference type="InterPro" id="IPR000595">
    <property type="entry name" value="cNMP-bd_dom"/>
</dbReference>
<dbReference type="GO" id="GO:0006355">
    <property type="term" value="P:regulation of DNA-templated transcription"/>
    <property type="evidence" value="ECO:0007669"/>
    <property type="project" value="InterPro"/>
</dbReference>
<name>A0A6L3T203_9HYPH</name>
<evidence type="ECO:0000256" key="2">
    <source>
        <dbReference type="ARBA" id="ARBA00023125"/>
    </source>
</evidence>
<dbReference type="Pfam" id="PF13545">
    <property type="entry name" value="HTH_Crp_2"/>
    <property type="match status" value="1"/>
</dbReference>
<dbReference type="CDD" id="cd00038">
    <property type="entry name" value="CAP_ED"/>
    <property type="match status" value="1"/>
</dbReference>
<reference evidence="5 6" key="1">
    <citation type="submission" date="2019-09" db="EMBL/GenBank/DDBJ databases">
        <title>YIM 48816 draft genome.</title>
        <authorList>
            <person name="Jiang L."/>
        </authorList>
    </citation>
    <scope>NUCLEOTIDE SEQUENCE [LARGE SCALE GENOMIC DNA]</scope>
    <source>
        <strain evidence="5 6">YIM 48816</strain>
    </source>
</reference>
<organism evidence="5 6">
    <name type="scientific">Methylobacterium soli</name>
    <dbReference type="NCBI Taxonomy" id="553447"/>
    <lineage>
        <taxon>Bacteria</taxon>
        <taxon>Pseudomonadati</taxon>
        <taxon>Pseudomonadota</taxon>
        <taxon>Alphaproteobacteria</taxon>
        <taxon>Hyphomicrobiales</taxon>
        <taxon>Methylobacteriaceae</taxon>
        <taxon>Methylobacterium</taxon>
    </lineage>
</organism>
<dbReference type="InterPro" id="IPR036388">
    <property type="entry name" value="WH-like_DNA-bd_sf"/>
</dbReference>
<evidence type="ECO:0000256" key="3">
    <source>
        <dbReference type="ARBA" id="ARBA00023163"/>
    </source>
</evidence>
<keyword evidence="6" id="KW-1185">Reference proteome</keyword>
<dbReference type="RefSeq" id="WP_150997901.1">
    <property type="nucleotide sequence ID" value="NZ_VZZK01000004.1"/>
</dbReference>
<dbReference type="InterPro" id="IPR036390">
    <property type="entry name" value="WH_DNA-bd_sf"/>
</dbReference>